<feature type="domain" description="ACT" evidence="2">
    <location>
        <begin position="4"/>
        <end position="84"/>
    </location>
</feature>
<evidence type="ECO:0000313" key="3">
    <source>
        <dbReference type="EMBL" id="MDO7867608.1"/>
    </source>
</evidence>
<sequence>MLWRVRATLPDQPGTLAVLAQNFGDSGVNILGLQIFPGVDTVTDELILRTPSGWSEADLARLVERSGGTGASAVRCTENALVDQPTRYVRAARAIAGHPASFPDVVAKLFDAEADRGPDGVEQDVMELTVGDVDVQIRRAAPFTPTEIARGAALADLVADQMDRMRGKPVVTAPVRVSGDAQLSTTINGVEATLDGVTVGWARLRLSEEPGVLELSLRVDPAWQRHGVGRRLLREAARVAVTRQATEIVMTTSTDNEAVLPMVLAAGLRGRIRMASETLTVRVPLRDLKPVPA</sequence>
<comment type="caution">
    <text evidence="3">The sequence shown here is derived from an EMBL/GenBank/DDBJ whole genome shotgun (WGS) entry which is preliminary data.</text>
</comment>
<dbReference type="CDD" id="cd04301">
    <property type="entry name" value="NAT_SF"/>
    <property type="match status" value="1"/>
</dbReference>
<proteinExistence type="predicted"/>
<protein>
    <submittedName>
        <fullName evidence="3">GNAT family N-acetyltransferase</fullName>
    </submittedName>
</protein>
<evidence type="ECO:0000313" key="4">
    <source>
        <dbReference type="Proteomes" id="UP001233314"/>
    </source>
</evidence>
<dbReference type="PROSITE" id="PS51671">
    <property type="entry name" value="ACT"/>
    <property type="match status" value="1"/>
</dbReference>
<accession>A0ABT9AZ21</accession>
<dbReference type="SUPFAM" id="SSF55021">
    <property type="entry name" value="ACT-like"/>
    <property type="match status" value="1"/>
</dbReference>
<dbReference type="Gene3D" id="3.40.630.30">
    <property type="match status" value="1"/>
</dbReference>
<dbReference type="InterPro" id="IPR000182">
    <property type="entry name" value="GNAT_dom"/>
</dbReference>
<dbReference type="Proteomes" id="UP001233314">
    <property type="component" value="Unassembled WGS sequence"/>
</dbReference>
<feature type="domain" description="N-acetyltransferase" evidence="1">
    <location>
        <begin position="135"/>
        <end position="292"/>
    </location>
</feature>
<evidence type="ECO:0000259" key="2">
    <source>
        <dbReference type="PROSITE" id="PS51671"/>
    </source>
</evidence>
<reference evidence="3 4" key="1">
    <citation type="submission" date="2023-07" db="EMBL/GenBank/DDBJ databases">
        <title>Nocardioides sp. nov WY-20 isolated from soil.</title>
        <authorList>
            <person name="Liu B."/>
            <person name="Wan Y."/>
        </authorList>
    </citation>
    <scope>NUCLEOTIDE SEQUENCE [LARGE SCALE GENOMIC DNA]</scope>
    <source>
        <strain evidence="3 4">WY-20</strain>
    </source>
</reference>
<evidence type="ECO:0000259" key="1">
    <source>
        <dbReference type="PROSITE" id="PS51186"/>
    </source>
</evidence>
<name>A0ABT9AZ21_9ACTN</name>
<organism evidence="3 4">
    <name type="scientific">Nocardioides jiangxiensis</name>
    <dbReference type="NCBI Taxonomy" id="3064524"/>
    <lineage>
        <taxon>Bacteria</taxon>
        <taxon>Bacillati</taxon>
        <taxon>Actinomycetota</taxon>
        <taxon>Actinomycetes</taxon>
        <taxon>Propionibacteriales</taxon>
        <taxon>Nocardioidaceae</taxon>
        <taxon>Nocardioides</taxon>
    </lineage>
</organism>
<dbReference type="InterPro" id="IPR016181">
    <property type="entry name" value="Acyl_CoA_acyltransferase"/>
</dbReference>
<dbReference type="PROSITE" id="PS51186">
    <property type="entry name" value="GNAT"/>
    <property type="match status" value="1"/>
</dbReference>
<gene>
    <name evidence="3" type="ORF">Q5722_04410</name>
</gene>
<dbReference type="EMBL" id="JAUQTA010000001">
    <property type="protein sequence ID" value="MDO7867608.1"/>
    <property type="molecule type" value="Genomic_DNA"/>
</dbReference>
<dbReference type="CDD" id="cd02116">
    <property type="entry name" value="ACT"/>
    <property type="match status" value="1"/>
</dbReference>
<dbReference type="SUPFAM" id="SSF55729">
    <property type="entry name" value="Acyl-CoA N-acyltransferases (Nat)"/>
    <property type="match status" value="1"/>
</dbReference>
<dbReference type="InterPro" id="IPR002912">
    <property type="entry name" value="ACT_dom"/>
</dbReference>
<dbReference type="InterPro" id="IPR045865">
    <property type="entry name" value="ACT-like_dom_sf"/>
</dbReference>
<dbReference type="Pfam" id="PF00583">
    <property type="entry name" value="Acetyltransf_1"/>
    <property type="match status" value="1"/>
</dbReference>
<dbReference type="RefSeq" id="WP_305026999.1">
    <property type="nucleotide sequence ID" value="NZ_JAUQTA010000001.1"/>
</dbReference>
<keyword evidence="4" id="KW-1185">Reference proteome</keyword>